<evidence type="ECO:0000256" key="1">
    <source>
        <dbReference type="ARBA" id="ARBA00008779"/>
    </source>
</evidence>
<evidence type="ECO:0000313" key="7">
    <source>
        <dbReference type="Proteomes" id="UP001260980"/>
    </source>
</evidence>
<dbReference type="InterPro" id="IPR017850">
    <property type="entry name" value="Alkaline_phosphatase_core_sf"/>
</dbReference>
<dbReference type="SUPFAM" id="SSF53649">
    <property type="entry name" value="Alkaline phosphatase-like"/>
    <property type="match status" value="1"/>
</dbReference>
<evidence type="ECO:0000313" key="6">
    <source>
        <dbReference type="EMBL" id="MDU0201215.1"/>
    </source>
</evidence>
<dbReference type="Proteomes" id="UP001260980">
    <property type="component" value="Unassembled WGS sequence"/>
</dbReference>
<name>A0ABU3RAC4_9BACL</name>
<feature type="domain" description="Sulfatase N-terminal" evidence="5">
    <location>
        <begin position="6"/>
        <end position="347"/>
    </location>
</feature>
<comment type="caution">
    <text evidence="6">The sequence shown here is derived from an EMBL/GenBank/DDBJ whole genome shotgun (WGS) entry which is preliminary data.</text>
</comment>
<dbReference type="InterPro" id="IPR024607">
    <property type="entry name" value="Sulfatase_CS"/>
</dbReference>
<accession>A0ABU3RAC4</accession>
<dbReference type="CDD" id="cd16143">
    <property type="entry name" value="ARS_like"/>
    <property type="match status" value="1"/>
</dbReference>
<dbReference type="PANTHER" id="PTHR42693:SF53">
    <property type="entry name" value="ENDO-4-O-SULFATASE"/>
    <property type="match status" value="1"/>
</dbReference>
<comment type="similarity">
    <text evidence="1">Belongs to the sulfatase family.</text>
</comment>
<dbReference type="EMBL" id="JAWCUD010000002">
    <property type="protein sequence ID" value="MDU0201215.1"/>
    <property type="molecule type" value="Genomic_DNA"/>
</dbReference>
<dbReference type="PROSITE" id="PS00523">
    <property type="entry name" value="SULFATASE_1"/>
    <property type="match status" value="1"/>
</dbReference>
<protein>
    <submittedName>
        <fullName evidence="6">Arylsulfatase</fullName>
    </submittedName>
</protein>
<reference evidence="6 7" key="1">
    <citation type="submission" date="2023-10" db="EMBL/GenBank/DDBJ databases">
        <title>Paenibacillus strain PFR10 Genome sequencing and assembly.</title>
        <authorList>
            <person name="Kim I."/>
        </authorList>
    </citation>
    <scope>NUCLEOTIDE SEQUENCE [LARGE SCALE GENOMIC DNA]</scope>
    <source>
        <strain evidence="6 7">PFR10</strain>
    </source>
</reference>
<dbReference type="PROSITE" id="PS00149">
    <property type="entry name" value="SULFATASE_2"/>
    <property type="match status" value="1"/>
</dbReference>
<evidence type="ECO:0000256" key="3">
    <source>
        <dbReference type="ARBA" id="ARBA00022801"/>
    </source>
</evidence>
<evidence type="ECO:0000256" key="2">
    <source>
        <dbReference type="ARBA" id="ARBA00022723"/>
    </source>
</evidence>
<dbReference type="RefSeq" id="WP_315950927.1">
    <property type="nucleotide sequence ID" value="NZ_JAWCUD010000002.1"/>
</dbReference>
<dbReference type="InterPro" id="IPR050738">
    <property type="entry name" value="Sulfatase"/>
</dbReference>
<dbReference type="PANTHER" id="PTHR42693">
    <property type="entry name" value="ARYLSULFATASE FAMILY MEMBER"/>
    <property type="match status" value="1"/>
</dbReference>
<evidence type="ECO:0000259" key="5">
    <source>
        <dbReference type="Pfam" id="PF00884"/>
    </source>
</evidence>
<keyword evidence="2" id="KW-0479">Metal-binding</keyword>
<organism evidence="6 7">
    <name type="scientific">Paenibacillus violae</name>
    <dbReference type="NCBI Taxonomy" id="3077234"/>
    <lineage>
        <taxon>Bacteria</taxon>
        <taxon>Bacillati</taxon>
        <taxon>Bacillota</taxon>
        <taxon>Bacilli</taxon>
        <taxon>Bacillales</taxon>
        <taxon>Paenibacillaceae</taxon>
        <taxon>Paenibacillus</taxon>
    </lineage>
</organism>
<dbReference type="Gene3D" id="3.30.1120.10">
    <property type="match status" value="1"/>
</dbReference>
<gene>
    <name evidence="6" type="ORF">RQP52_08950</name>
</gene>
<dbReference type="InterPro" id="IPR000917">
    <property type="entry name" value="Sulfatase_N"/>
</dbReference>
<dbReference type="Gene3D" id="3.40.720.10">
    <property type="entry name" value="Alkaline Phosphatase, subunit A"/>
    <property type="match status" value="1"/>
</dbReference>
<keyword evidence="7" id="KW-1185">Reference proteome</keyword>
<sequence>MKSKQPNIIYILADDMGYGDISYLNKNSKIHTVHFDRLAKEGIAFTDAHSSSAVCTPSRYSILTGRYNWRSSLKKGVLNGFSAPLIEDGRMTVASLLREQGYKTACIGKWHLGMEWAKVGDAESEVDYREPVQKGPISHGFDYYYGISASLDMPPYVYIENDRVTQLPDRITRNDDPVAYWREGVTSPDFEHHQVLPKLTARTLAWIEMSKEKPFFIYFPLPAPHTPILPSEAFVGQSGTNAYGDFVLMCDDVIGQIMNKLDELQLSDNTIVIYTSDNGCSPRANYEELAAFGHNPSYVFRGHKADIYEGGHRIPLIVKWPQRIQAGRMSDEPVCLTDLLATVAEILEVTLPPDAGEDSVSNLPVWADLPYERPLREAIVHHSIQGAFSIRQGKWKLELCPGSGGWSYPKPGEEPEGSPLYQLYDLSKDIGETNNLVDEYPEIVQAMKLVLERYQESGRSTAVSSK</sequence>
<evidence type="ECO:0000256" key="4">
    <source>
        <dbReference type="ARBA" id="ARBA00022837"/>
    </source>
</evidence>
<keyword evidence="4" id="KW-0106">Calcium</keyword>
<proteinExistence type="inferred from homology"/>
<dbReference type="Pfam" id="PF00884">
    <property type="entry name" value="Sulfatase"/>
    <property type="match status" value="1"/>
</dbReference>
<keyword evidence="3" id="KW-0378">Hydrolase</keyword>